<dbReference type="Proteomes" id="UP000316621">
    <property type="component" value="Chromosome 5"/>
</dbReference>
<dbReference type="EMBL" id="CM010719">
    <property type="protein sequence ID" value="RZC64086.1"/>
    <property type="molecule type" value="Genomic_DNA"/>
</dbReference>
<dbReference type="Gene3D" id="1.25.40.10">
    <property type="entry name" value="Tetratricopeptide repeat domain"/>
    <property type="match status" value="1"/>
</dbReference>
<dbReference type="Pfam" id="PF13041">
    <property type="entry name" value="PPR_2"/>
    <property type="match status" value="1"/>
</dbReference>
<dbReference type="FunFam" id="1.25.40.10:FF:000031">
    <property type="entry name" value="Pentatricopeptide repeat-containing protein mitochondrial"/>
    <property type="match status" value="1"/>
</dbReference>
<dbReference type="GO" id="GO:0009451">
    <property type="term" value="P:RNA modification"/>
    <property type="evidence" value="ECO:0007669"/>
    <property type="project" value="InterPro"/>
</dbReference>
<reference evidence="3 4" key="1">
    <citation type="journal article" date="2018" name="Science">
        <title>The opium poppy genome and morphinan production.</title>
        <authorList>
            <person name="Guo L."/>
            <person name="Winzer T."/>
            <person name="Yang X."/>
            <person name="Li Y."/>
            <person name="Ning Z."/>
            <person name="He Z."/>
            <person name="Teodor R."/>
            <person name="Lu Y."/>
            <person name="Bowser T.A."/>
            <person name="Graham I.A."/>
            <person name="Ye K."/>
        </authorList>
    </citation>
    <scope>NUCLEOTIDE SEQUENCE [LARGE SCALE GENOMIC DNA]</scope>
    <source>
        <strain evidence="4">cv. HN1</strain>
        <tissue evidence="3">Leaves</tissue>
    </source>
</reference>
<proteinExistence type="predicted"/>
<dbReference type="GO" id="GO:0003723">
    <property type="term" value="F:RNA binding"/>
    <property type="evidence" value="ECO:0007669"/>
    <property type="project" value="InterPro"/>
</dbReference>
<dbReference type="InterPro" id="IPR011990">
    <property type="entry name" value="TPR-like_helical_dom_sf"/>
</dbReference>
<feature type="repeat" description="PPR" evidence="2">
    <location>
        <begin position="31"/>
        <end position="66"/>
    </location>
</feature>
<keyword evidence="4" id="KW-1185">Reference proteome</keyword>
<evidence type="ECO:0000313" key="3">
    <source>
        <dbReference type="EMBL" id="RZC64086.1"/>
    </source>
</evidence>
<dbReference type="InterPro" id="IPR046960">
    <property type="entry name" value="PPR_At4g14850-like_plant"/>
</dbReference>
<evidence type="ECO:0000313" key="4">
    <source>
        <dbReference type="Proteomes" id="UP000316621"/>
    </source>
</evidence>
<dbReference type="PROSITE" id="PS51375">
    <property type="entry name" value="PPR"/>
    <property type="match status" value="1"/>
</dbReference>
<dbReference type="PANTHER" id="PTHR47926">
    <property type="entry name" value="PENTATRICOPEPTIDE REPEAT-CONTAINING PROTEIN"/>
    <property type="match status" value="1"/>
</dbReference>
<accession>A0A4Y7JU52</accession>
<organism evidence="3 4">
    <name type="scientific">Papaver somniferum</name>
    <name type="common">Opium poppy</name>
    <dbReference type="NCBI Taxonomy" id="3469"/>
    <lineage>
        <taxon>Eukaryota</taxon>
        <taxon>Viridiplantae</taxon>
        <taxon>Streptophyta</taxon>
        <taxon>Embryophyta</taxon>
        <taxon>Tracheophyta</taxon>
        <taxon>Spermatophyta</taxon>
        <taxon>Magnoliopsida</taxon>
        <taxon>Ranunculales</taxon>
        <taxon>Papaveraceae</taxon>
        <taxon>Papaveroideae</taxon>
        <taxon>Papaver</taxon>
    </lineage>
</organism>
<keyword evidence="1" id="KW-0677">Repeat</keyword>
<dbReference type="OMA" id="NEMRFRT"/>
<dbReference type="Pfam" id="PF01535">
    <property type="entry name" value="PPR"/>
    <property type="match status" value="1"/>
</dbReference>
<gene>
    <name evidence="3" type="ORF">C5167_025868</name>
</gene>
<dbReference type="Gramene" id="RZC64086">
    <property type="protein sequence ID" value="RZC64086"/>
    <property type="gene ID" value="C5167_025868"/>
</dbReference>
<dbReference type="NCBIfam" id="TIGR00756">
    <property type="entry name" value="PPR"/>
    <property type="match status" value="2"/>
</dbReference>
<name>A0A4Y7JU52_PAPSO</name>
<evidence type="ECO:0000256" key="2">
    <source>
        <dbReference type="PROSITE-ProRule" id="PRU00708"/>
    </source>
</evidence>
<protein>
    <recommendedName>
        <fullName evidence="5">Pentatricopeptide repeat-containing protein</fullName>
    </recommendedName>
</protein>
<dbReference type="STRING" id="3469.A0A4Y7JU52"/>
<dbReference type="InterPro" id="IPR002885">
    <property type="entry name" value="PPR_rpt"/>
</dbReference>
<evidence type="ECO:0008006" key="5">
    <source>
        <dbReference type="Google" id="ProtNLM"/>
    </source>
</evidence>
<evidence type="ECO:0000256" key="1">
    <source>
        <dbReference type="ARBA" id="ARBA00022737"/>
    </source>
</evidence>
<sequence length="93" mass="10420">MHVGSSLIEMYAKCGNLTDAEYVFHAMPTRDMISWNSIIKAYSQNGYPKKAIMHFRKMTEEEGIKPTSTTFVAVLSACSHSGLVDEGLTFLRQ</sequence>
<dbReference type="AlphaFoldDB" id="A0A4Y7JU52"/>